<sequence length="245" mass="27701">MSEATFKNALRFGQFLGASAYIITGGEPTEHPQFSEFCQYLDRFVKQSKTPGGFTVTSNGTWFPERSEEMIKLAKLQSYVGMQVYTNPKWYKDASFIIEHSKELSAIPKIILTTDEIRSMQDLGRAKTNEQAQKEIADNPHYMSCLNGHLLFKQTSPTRKLTGLDHTPGVMCKPCIDYKGNVHLSESCLCPSFGNVNDDYMLDIFNNLREAKPCCQCALGKKFLKSDNIKIVVARNLLGFKEEEK</sequence>
<dbReference type="Proteomes" id="UP000306319">
    <property type="component" value="Unassembled WGS sequence"/>
</dbReference>
<name>A0AC61RDL7_9BACT</name>
<reference evidence="1" key="1">
    <citation type="submission" date="2019-04" db="EMBL/GenBank/DDBJ databases">
        <title>Microbes associate with the intestines of laboratory mice.</title>
        <authorList>
            <person name="Navarre W."/>
            <person name="Wong E."/>
            <person name="Huang K."/>
            <person name="Tropini C."/>
            <person name="Ng K."/>
            <person name="Yu B."/>
        </authorList>
    </citation>
    <scope>NUCLEOTIDE SEQUENCE</scope>
    <source>
        <strain evidence="1">NM04_E33</strain>
    </source>
</reference>
<evidence type="ECO:0000313" key="2">
    <source>
        <dbReference type="Proteomes" id="UP000306319"/>
    </source>
</evidence>
<organism evidence="1 2">
    <name type="scientific">Lepagella muris</name>
    <dbReference type="NCBI Taxonomy" id="3032870"/>
    <lineage>
        <taxon>Bacteria</taxon>
        <taxon>Pseudomonadati</taxon>
        <taxon>Bacteroidota</taxon>
        <taxon>Bacteroidia</taxon>
        <taxon>Bacteroidales</taxon>
        <taxon>Muribaculaceae</taxon>
        <taxon>Lepagella</taxon>
    </lineage>
</organism>
<keyword evidence="2" id="KW-1185">Reference proteome</keyword>
<accession>A0AC61RDL7</accession>
<protein>
    <submittedName>
        <fullName evidence="1">Uncharacterized protein</fullName>
    </submittedName>
</protein>
<dbReference type="EMBL" id="SRYB01000019">
    <property type="protein sequence ID" value="TGY77896.1"/>
    <property type="molecule type" value="Genomic_DNA"/>
</dbReference>
<evidence type="ECO:0000313" key="1">
    <source>
        <dbReference type="EMBL" id="TGY77896.1"/>
    </source>
</evidence>
<gene>
    <name evidence="1" type="ORF">E5331_12905</name>
</gene>
<proteinExistence type="predicted"/>
<comment type="caution">
    <text evidence="1">The sequence shown here is derived from an EMBL/GenBank/DDBJ whole genome shotgun (WGS) entry which is preliminary data.</text>
</comment>